<dbReference type="Pfam" id="PF14399">
    <property type="entry name" value="BtrH_N"/>
    <property type="match status" value="1"/>
</dbReference>
<evidence type="ECO:0000313" key="4">
    <source>
        <dbReference type="Proteomes" id="UP000001935"/>
    </source>
</evidence>
<gene>
    <name evidence="3" type="ordered locus">Adeh_1214</name>
</gene>
<feature type="domain" description="Butirosin biosynthesis protein H N-terminal" evidence="1">
    <location>
        <begin position="45"/>
        <end position="174"/>
    </location>
</feature>
<protein>
    <recommendedName>
        <fullName evidence="5">DUF4872 domain-containing protein</fullName>
    </recommendedName>
</protein>
<evidence type="ECO:0008006" key="5">
    <source>
        <dbReference type="Google" id="ProtNLM"/>
    </source>
</evidence>
<proteinExistence type="predicted"/>
<sequence>MHRSPGCPAPRRATLGLRSGSRAACPGRYTPPVILPGFEHRPGLHCGSTALADALRVRGVALSEPMAFGLGAGLGFYYLSAPELSPSHLFVGRSAHLERAACEVLGLSAVERSADDPASAWEGARAALERGLAPILSTDLAELPYWGSRTRFGGHRVVLAGHDATRGIAWLADTDRPGLEAVPLDALARARASIAPPFGTGGNPWLEVDAPAPPRPLGEAVREALRRQAREMLLDPDGFAGVSAIERFAAELPDWPARATGEADRAWCFRYAWQVTEKRGTGGGLFRALYARFLREAEAALPGLAALRLPDRMDALAAGWSALAEGMRAAGEVPGGAVSPELAAQARALAQAERRYHEDVAARVP</sequence>
<evidence type="ECO:0000259" key="2">
    <source>
        <dbReference type="Pfam" id="PF16169"/>
    </source>
</evidence>
<dbReference type="Pfam" id="PF16169">
    <property type="entry name" value="DUF4872"/>
    <property type="match status" value="1"/>
</dbReference>
<dbReference type="HOGENOM" id="CLU_069568_0_0_7"/>
<name>Q2IQA8_ANADE</name>
<dbReference type="KEGG" id="ade:Adeh_1214"/>
<accession>Q2IQA8</accession>
<dbReference type="EMBL" id="CP000251">
    <property type="protein sequence ID" value="ABC80988.1"/>
    <property type="molecule type" value="Genomic_DNA"/>
</dbReference>
<reference evidence="3 4" key="1">
    <citation type="submission" date="2006-01" db="EMBL/GenBank/DDBJ databases">
        <title>Complete sequence of Anaeromyxobacter dehalogenans 2CP-C.</title>
        <authorList>
            <consortium name="US DOE Joint Genome Institute"/>
            <person name="Copeland A."/>
            <person name="Lucas S."/>
            <person name="Lapidus A."/>
            <person name="Barry K."/>
            <person name="Detter J.C."/>
            <person name="Glavina T."/>
            <person name="Hammon N."/>
            <person name="Israni S."/>
            <person name="Pitluck S."/>
            <person name="Brettin T."/>
            <person name="Bruce D."/>
            <person name="Han C."/>
            <person name="Tapia R."/>
            <person name="Gilna P."/>
            <person name="Kiss H."/>
            <person name="Schmutz J."/>
            <person name="Larimer F."/>
            <person name="Land M."/>
            <person name="Kyrpides N."/>
            <person name="Anderson I."/>
            <person name="Sanford R.A."/>
            <person name="Ritalahti K.M."/>
            <person name="Thomas H.S."/>
            <person name="Kirby J.R."/>
            <person name="Zhulin I.B."/>
            <person name="Loeffler F.E."/>
            <person name="Richardson P."/>
        </authorList>
    </citation>
    <scope>NUCLEOTIDE SEQUENCE [LARGE SCALE GENOMIC DNA]</scope>
    <source>
        <strain evidence="3 4">2CP-C</strain>
    </source>
</reference>
<dbReference type="InterPro" id="IPR032369">
    <property type="entry name" value="DUF4872"/>
</dbReference>
<feature type="domain" description="DUF4872" evidence="2">
    <location>
        <begin position="185"/>
        <end position="359"/>
    </location>
</feature>
<dbReference type="STRING" id="290397.Adeh_1214"/>
<organism evidence="3 4">
    <name type="scientific">Anaeromyxobacter dehalogenans (strain 2CP-C)</name>
    <dbReference type="NCBI Taxonomy" id="290397"/>
    <lineage>
        <taxon>Bacteria</taxon>
        <taxon>Pseudomonadati</taxon>
        <taxon>Myxococcota</taxon>
        <taxon>Myxococcia</taxon>
        <taxon>Myxococcales</taxon>
        <taxon>Cystobacterineae</taxon>
        <taxon>Anaeromyxobacteraceae</taxon>
        <taxon>Anaeromyxobacter</taxon>
    </lineage>
</organism>
<evidence type="ECO:0000313" key="3">
    <source>
        <dbReference type="EMBL" id="ABC80988.1"/>
    </source>
</evidence>
<dbReference type="eggNOG" id="COG4990">
    <property type="taxonomic scope" value="Bacteria"/>
</dbReference>
<dbReference type="AlphaFoldDB" id="Q2IQA8"/>
<dbReference type="InterPro" id="IPR026935">
    <property type="entry name" value="BtrH_N"/>
</dbReference>
<evidence type="ECO:0000259" key="1">
    <source>
        <dbReference type="Pfam" id="PF14399"/>
    </source>
</evidence>
<dbReference type="Proteomes" id="UP000001935">
    <property type="component" value="Chromosome"/>
</dbReference>